<dbReference type="PANTHER" id="PTHR33164">
    <property type="entry name" value="TRANSCRIPTIONAL REGULATOR, MARR FAMILY"/>
    <property type="match status" value="1"/>
</dbReference>
<reference evidence="5" key="1">
    <citation type="submission" date="2021-01" db="EMBL/GenBank/DDBJ databases">
        <title>Rhizobium sp. strain KVB221 16S ribosomal RNA gene Genome sequencing and assembly.</title>
        <authorList>
            <person name="Kang M."/>
        </authorList>
    </citation>
    <scope>NUCLEOTIDE SEQUENCE</scope>
    <source>
        <strain evidence="5">KVB221</strain>
    </source>
</reference>
<dbReference type="GO" id="GO:0003677">
    <property type="term" value="F:DNA binding"/>
    <property type="evidence" value="ECO:0007669"/>
    <property type="project" value="UniProtKB-KW"/>
</dbReference>
<gene>
    <name evidence="5" type="ORF">JJB09_02875</name>
</gene>
<evidence type="ECO:0000313" key="5">
    <source>
        <dbReference type="EMBL" id="MBL0370962.1"/>
    </source>
</evidence>
<protein>
    <submittedName>
        <fullName evidence="5">MarR family transcriptional regulator</fullName>
    </submittedName>
</protein>
<dbReference type="GO" id="GO:0003700">
    <property type="term" value="F:DNA-binding transcription factor activity"/>
    <property type="evidence" value="ECO:0007669"/>
    <property type="project" value="InterPro"/>
</dbReference>
<dbReference type="InterPro" id="IPR000835">
    <property type="entry name" value="HTH_MarR-typ"/>
</dbReference>
<dbReference type="Proteomes" id="UP000633219">
    <property type="component" value="Unassembled WGS sequence"/>
</dbReference>
<evidence type="ECO:0000256" key="3">
    <source>
        <dbReference type="ARBA" id="ARBA00023163"/>
    </source>
</evidence>
<dbReference type="Pfam" id="PF12802">
    <property type="entry name" value="MarR_2"/>
    <property type="match status" value="1"/>
</dbReference>
<feature type="domain" description="HTH marR-type" evidence="4">
    <location>
        <begin position="1"/>
        <end position="127"/>
    </location>
</feature>
<dbReference type="PROSITE" id="PS50995">
    <property type="entry name" value="HTH_MARR_2"/>
    <property type="match status" value="1"/>
</dbReference>
<dbReference type="SUPFAM" id="SSF46785">
    <property type="entry name" value="Winged helix' DNA-binding domain"/>
    <property type="match status" value="1"/>
</dbReference>
<comment type="caution">
    <text evidence="5">The sequence shown here is derived from an EMBL/GenBank/DDBJ whole genome shotgun (WGS) entry which is preliminary data.</text>
</comment>
<dbReference type="PANTHER" id="PTHR33164:SF64">
    <property type="entry name" value="TRANSCRIPTIONAL REGULATOR SLYA"/>
    <property type="match status" value="1"/>
</dbReference>
<dbReference type="Gene3D" id="1.10.10.10">
    <property type="entry name" value="Winged helix-like DNA-binding domain superfamily/Winged helix DNA-binding domain"/>
    <property type="match status" value="1"/>
</dbReference>
<evidence type="ECO:0000259" key="4">
    <source>
        <dbReference type="PROSITE" id="PS50995"/>
    </source>
</evidence>
<keyword evidence="3" id="KW-0804">Transcription</keyword>
<organism evidence="5 6">
    <name type="scientific">Rhizobium setariae</name>
    <dbReference type="NCBI Taxonomy" id="2801340"/>
    <lineage>
        <taxon>Bacteria</taxon>
        <taxon>Pseudomonadati</taxon>
        <taxon>Pseudomonadota</taxon>
        <taxon>Alphaproteobacteria</taxon>
        <taxon>Hyphomicrobiales</taxon>
        <taxon>Rhizobiaceae</taxon>
        <taxon>Rhizobium/Agrobacterium group</taxon>
        <taxon>Rhizobium</taxon>
    </lineage>
</organism>
<dbReference type="InterPro" id="IPR036388">
    <property type="entry name" value="WH-like_DNA-bd_sf"/>
</dbReference>
<dbReference type="GO" id="GO:0006950">
    <property type="term" value="P:response to stress"/>
    <property type="evidence" value="ECO:0007669"/>
    <property type="project" value="TreeGrafter"/>
</dbReference>
<dbReference type="InterPro" id="IPR036390">
    <property type="entry name" value="WH_DNA-bd_sf"/>
</dbReference>
<dbReference type="EMBL" id="JAEQNC010000002">
    <property type="protein sequence ID" value="MBL0370962.1"/>
    <property type="molecule type" value="Genomic_DNA"/>
</dbReference>
<evidence type="ECO:0000256" key="2">
    <source>
        <dbReference type="ARBA" id="ARBA00023125"/>
    </source>
</evidence>
<keyword evidence="2" id="KW-0238">DNA-binding</keyword>
<dbReference type="PRINTS" id="PR00598">
    <property type="entry name" value="HTHMARR"/>
</dbReference>
<evidence type="ECO:0000256" key="1">
    <source>
        <dbReference type="ARBA" id="ARBA00023015"/>
    </source>
</evidence>
<evidence type="ECO:0000313" key="6">
    <source>
        <dbReference type="Proteomes" id="UP000633219"/>
    </source>
</evidence>
<dbReference type="AlphaFoldDB" id="A0A936YR01"/>
<keyword evidence="1" id="KW-0805">Transcription regulation</keyword>
<accession>A0A936YR01</accession>
<dbReference type="SMART" id="SM00347">
    <property type="entry name" value="HTH_MARR"/>
    <property type="match status" value="1"/>
</dbReference>
<dbReference type="InterPro" id="IPR039422">
    <property type="entry name" value="MarR/SlyA-like"/>
</dbReference>
<proteinExistence type="predicted"/>
<sequence length="133" mass="14810">MNNVTRKARTLFDNHVKEKGLTLARARILRLLANSNAGATQRTLAHELEIEGPTLVRVLDNLEAQGCIERLAVATDRRAKQIVLTEEGIRQAAEVEGIVEHFRAAIQGDIAPDDLQVVLRVIAQMNRNLELLQ</sequence>
<keyword evidence="6" id="KW-1185">Reference proteome</keyword>
<name>A0A936YR01_9HYPH</name>